<organism evidence="2 3">
    <name type="scientific">Tenacibaculum polynesiense</name>
    <dbReference type="NCBI Taxonomy" id="3137857"/>
    <lineage>
        <taxon>Bacteria</taxon>
        <taxon>Pseudomonadati</taxon>
        <taxon>Bacteroidota</taxon>
        <taxon>Flavobacteriia</taxon>
        <taxon>Flavobacteriales</taxon>
        <taxon>Flavobacteriaceae</taxon>
        <taxon>Tenacibaculum</taxon>
    </lineage>
</organism>
<accession>A0ABM9P6N4</accession>
<evidence type="ECO:0008006" key="4">
    <source>
        <dbReference type="Google" id="ProtNLM"/>
    </source>
</evidence>
<feature type="chain" id="PRO_5045939888" description="Outer membrane protein beta-barrel domain-containing protein" evidence="1">
    <location>
        <begin position="20"/>
        <end position="177"/>
    </location>
</feature>
<keyword evidence="1" id="KW-0732">Signal</keyword>
<protein>
    <recommendedName>
        <fullName evidence="4">Outer membrane protein beta-barrel domain-containing protein</fullName>
    </recommendedName>
</protein>
<dbReference type="Proteomes" id="UP001497527">
    <property type="component" value="Unassembled WGS sequence"/>
</dbReference>
<keyword evidence="3" id="KW-1185">Reference proteome</keyword>
<proteinExistence type="predicted"/>
<feature type="signal peptide" evidence="1">
    <location>
        <begin position="1"/>
        <end position="19"/>
    </location>
</feature>
<name>A0ABM9P6N4_9FLAO</name>
<comment type="caution">
    <text evidence="2">The sequence shown here is derived from an EMBL/GenBank/DDBJ whole genome shotgun (WGS) entry which is preliminary data.</text>
</comment>
<evidence type="ECO:0000313" key="2">
    <source>
        <dbReference type="EMBL" id="CAL2101245.1"/>
    </source>
</evidence>
<dbReference type="EMBL" id="CAXJIO010000003">
    <property type="protein sequence ID" value="CAL2101245.1"/>
    <property type="molecule type" value="Genomic_DNA"/>
</dbReference>
<gene>
    <name evidence="2" type="ORF">T190423A01A_120032</name>
</gene>
<reference evidence="2 3" key="1">
    <citation type="submission" date="2024-05" db="EMBL/GenBank/DDBJ databases">
        <authorList>
            <person name="Duchaud E."/>
        </authorList>
    </citation>
    <scope>NUCLEOTIDE SEQUENCE [LARGE SCALE GENOMIC DNA]</scope>
    <source>
        <strain evidence="2">Ena-SAMPLE-TAB-13-05-2024-13:56:06:370-140308</strain>
    </source>
</reference>
<dbReference type="RefSeq" id="WP_348713983.1">
    <property type="nucleotide sequence ID" value="NZ_CAXJIO010000003.1"/>
</dbReference>
<evidence type="ECO:0000313" key="3">
    <source>
        <dbReference type="Proteomes" id="UP001497527"/>
    </source>
</evidence>
<sequence length="177" mass="19726">MKKIIILIFLLFSFHTSFSQTIKLDGISFGSGAVIESKENFLDGGYLELGYSKIRMQKPSIFYSTGNEFSGKIRFQNSKSGNSLGVVVGYKYHFLGSLLSVGTDLEYLKSLSSKGGDFNVNPNFQINMFTPQLSVVCAYSINLSSNGNLDTPGRILLGLRYVHSFKRENSLKNFQSR</sequence>
<evidence type="ECO:0000256" key="1">
    <source>
        <dbReference type="SAM" id="SignalP"/>
    </source>
</evidence>